<feature type="compositionally biased region" description="Basic and acidic residues" evidence="1">
    <location>
        <begin position="1"/>
        <end position="32"/>
    </location>
</feature>
<feature type="compositionally biased region" description="Basic and acidic residues" evidence="1">
    <location>
        <begin position="633"/>
        <end position="648"/>
    </location>
</feature>
<dbReference type="RefSeq" id="XP_062727154.1">
    <property type="nucleotide sequence ID" value="XM_062867683.1"/>
</dbReference>
<evidence type="ECO:0000313" key="3">
    <source>
        <dbReference type="Proteomes" id="UP001273166"/>
    </source>
</evidence>
<keyword evidence="3" id="KW-1185">Reference proteome</keyword>
<feature type="compositionally biased region" description="Polar residues" evidence="1">
    <location>
        <begin position="283"/>
        <end position="296"/>
    </location>
</feature>
<evidence type="ECO:0000256" key="1">
    <source>
        <dbReference type="SAM" id="MobiDB-lite"/>
    </source>
</evidence>
<reference evidence="2" key="1">
    <citation type="journal article" date="2023" name="Mol. Phylogenet. Evol.">
        <title>Genome-scale phylogeny and comparative genomics of the fungal order Sordariales.</title>
        <authorList>
            <person name="Hensen N."/>
            <person name="Bonometti L."/>
            <person name="Westerberg I."/>
            <person name="Brannstrom I.O."/>
            <person name="Guillou S."/>
            <person name="Cros-Aarteil S."/>
            <person name="Calhoun S."/>
            <person name="Haridas S."/>
            <person name="Kuo A."/>
            <person name="Mondo S."/>
            <person name="Pangilinan J."/>
            <person name="Riley R."/>
            <person name="LaButti K."/>
            <person name="Andreopoulos B."/>
            <person name="Lipzen A."/>
            <person name="Chen C."/>
            <person name="Yan M."/>
            <person name="Daum C."/>
            <person name="Ng V."/>
            <person name="Clum A."/>
            <person name="Steindorff A."/>
            <person name="Ohm R.A."/>
            <person name="Martin F."/>
            <person name="Silar P."/>
            <person name="Natvig D.O."/>
            <person name="Lalanne C."/>
            <person name="Gautier V."/>
            <person name="Ament-Velasquez S.L."/>
            <person name="Kruys A."/>
            <person name="Hutchinson M.I."/>
            <person name="Powell A.J."/>
            <person name="Barry K."/>
            <person name="Miller A.N."/>
            <person name="Grigoriev I.V."/>
            <person name="Debuchy R."/>
            <person name="Gladieux P."/>
            <person name="Hiltunen Thoren M."/>
            <person name="Johannesson H."/>
        </authorList>
    </citation>
    <scope>NUCLEOTIDE SEQUENCE</scope>
    <source>
        <strain evidence="2">CBS 333.67</strain>
    </source>
</reference>
<gene>
    <name evidence="2" type="ORF">B0T15DRAFT_507942</name>
</gene>
<dbReference type="GeneID" id="87886512"/>
<feature type="compositionally biased region" description="Low complexity" evidence="1">
    <location>
        <begin position="234"/>
        <end position="244"/>
    </location>
</feature>
<sequence>MSHPGDSSKRGIHVCRDTKVTFEDDNGPKDYRQMLPSTAISSSQPPPGSRSKSALRHRSRKPDERGTTKELADFIRNTTPPPSNFMSTPSPSEEEHGKKSRRLPLWPFRKKTEKEEKKRFIKLPDSAVAGMTIGGHRHIAISIPVEYAHLQPVTCKRPVSSAERPDDSARPKEQTGAPPFTPGGDDSLSLPGPSNNSPTEGRRRGEAGKAPECRTVDTALTLRPAATPFQKGPADTTVATTDTSSNREQRHRRESIVRSRSPNTESLPGTSTRRPMYRDTLQKRPSTPESDCTDSSELIYSDAATVRIPTPQVMADLRNSSQSRGSDTGTASFHTPELGYLPLTISSRETMNAWDWNREDSPVFDRSRPQRHSTDELASPHSAFHAQDFRRHTLSALASLESPFGEPGSPQSLYVTPLSVMADSQPSSLGQSAFPHNSTITSEVLAAHNRRSYRPPTRGKWPAQRISGIPNMRDKNLSSAPCFSASESSLARPALTHRASAESIITNPYSTPAPRPAARPTACVHQELVNRYEDPRQPPDRELSALAERLERLEHANERLLSTLVPLFERIADHMVFSGRPSSSRAKRRYSHYSYPSRSDVSTHDRMRRRRRSRKLPERLESVDSFDFDGLDLDRPRVPHLRPQDGSRRNGRARRGGAQGAGEIGYGTEDGDGIHNLSWLRSDSGLDSRETLSSYGGRREFGQFGEFGVPDSLFPESVADDGSWRRPSTRKPRPQDALGENPAGLGSLESVMREVIRGAYT</sequence>
<protein>
    <submittedName>
        <fullName evidence="2">Uncharacterized protein</fullName>
    </submittedName>
</protein>
<feature type="region of interest" description="Disordered" evidence="1">
    <location>
        <begin position="156"/>
        <end position="296"/>
    </location>
</feature>
<accession>A0AAJ0M739</accession>
<feature type="compositionally biased region" description="Basic and acidic residues" evidence="1">
    <location>
        <begin position="61"/>
        <end position="73"/>
    </location>
</feature>
<proteinExistence type="predicted"/>
<feature type="region of interest" description="Disordered" evidence="1">
    <location>
        <begin position="633"/>
        <end position="669"/>
    </location>
</feature>
<feature type="compositionally biased region" description="Basic and acidic residues" evidence="1">
    <location>
        <begin position="200"/>
        <end position="215"/>
    </location>
</feature>
<feature type="region of interest" description="Disordered" evidence="1">
    <location>
        <begin position="1"/>
        <end position="117"/>
    </location>
</feature>
<feature type="compositionally biased region" description="Low complexity" evidence="1">
    <location>
        <begin position="187"/>
        <end position="198"/>
    </location>
</feature>
<feature type="compositionally biased region" description="Basic and acidic residues" evidence="1">
    <location>
        <begin position="163"/>
        <end position="173"/>
    </location>
</feature>
<organism evidence="2 3">
    <name type="scientific">Chaetomium strumarium</name>
    <dbReference type="NCBI Taxonomy" id="1170767"/>
    <lineage>
        <taxon>Eukaryota</taxon>
        <taxon>Fungi</taxon>
        <taxon>Dikarya</taxon>
        <taxon>Ascomycota</taxon>
        <taxon>Pezizomycotina</taxon>
        <taxon>Sordariomycetes</taxon>
        <taxon>Sordariomycetidae</taxon>
        <taxon>Sordariales</taxon>
        <taxon>Chaetomiaceae</taxon>
        <taxon>Chaetomium</taxon>
    </lineage>
</organism>
<feature type="region of interest" description="Disordered" evidence="1">
    <location>
        <begin position="706"/>
        <end position="748"/>
    </location>
</feature>
<evidence type="ECO:0000313" key="2">
    <source>
        <dbReference type="EMBL" id="KAK3311374.1"/>
    </source>
</evidence>
<dbReference type="EMBL" id="JAUDZG010000001">
    <property type="protein sequence ID" value="KAK3311374.1"/>
    <property type="molecule type" value="Genomic_DNA"/>
</dbReference>
<dbReference type="AlphaFoldDB" id="A0AAJ0M739"/>
<feature type="region of interest" description="Disordered" evidence="1">
    <location>
        <begin position="580"/>
        <end position="616"/>
    </location>
</feature>
<dbReference type="Proteomes" id="UP001273166">
    <property type="component" value="Unassembled WGS sequence"/>
</dbReference>
<reference evidence="2" key="2">
    <citation type="submission" date="2023-06" db="EMBL/GenBank/DDBJ databases">
        <authorList>
            <consortium name="Lawrence Berkeley National Laboratory"/>
            <person name="Mondo S.J."/>
            <person name="Hensen N."/>
            <person name="Bonometti L."/>
            <person name="Westerberg I."/>
            <person name="Brannstrom I.O."/>
            <person name="Guillou S."/>
            <person name="Cros-Aarteil S."/>
            <person name="Calhoun S."/>
            <person name="Haridas S."/>
            <person name="Kuo A."/>
            <person name="Pangilinan J."/>
            <person name="Riley R."/>
            <person name="Labutti K."/>
            <person name="Andreopoulos B."/>
            <person name="Lipzen A."/>
            <person name="Chen C."/>
            <person name="Yanf M."/>
            <person name="Daum C."/>
            <person name="Ng V."/>
            <person name="Clum A."/>
            <person name="Steindorff A."/>
            <person name="Ohm R."/>
            <person name="Martin F."/>
            <person name="Silar P."/>
            <person name="Natvig D."/>
            <person name="Lalanne C."/>
            <person name="Gautier V."/>
            <person name="Ament-Velasquez S.L."/>
            <person name="Kruys A."/>
            <person name="Hutchinson M.I."/>
            <person name="Powell A.J."/>
            <person name="Barry K."/>
            <person name="Miller A.N."/>
            <person name="Grigoriev I.V."/>
            <person name="Debuchy R."/>
            <person name="Gladieux P."/>
            <person name="Thoren M.H."/>
            <person name="Johannesson H."/>
        </authorList>
    </citation>
    <scope>NUCLEOTIDE SEQUENCE</scope>
    <source>
        <strain evidence="2">CBS 333.67</strain>
    </source>
</reference>
<comment type="caution">
    <text evidence="2">The sequence shown here is derived from an EMBL/GenBank/DDBJ whole genome shotgun (WGS) entry which is preliminary data.</text>
</comment>
<name>A0AAJ0M739_9PEZI</name>
<feature type="compositionally biased region" description="Polar residues" evidence="1">
    <location>
        <begin position="258"/>
        <end position="273"/>
    </location>
</feature>